<accession>A0A0D8XUM6</accession>
<reference evidence="3 4" key="1">
    <citation type="submission" date="2013-11" db="EMBL/GenBank/DDBJ databases">
        <title>Draft genome of the bovine lungworm Dictyocaulus viviparus.</title>
        <authorList>
            <person name="Mitreva M."/>
        </authorList>
    </citation>
    <scope>NUCLEOTIDE SEQUENCE [LARGE SCALE GENOMIC DNA]</scope>
    <source>
        <strain evidence="3 4">HannoverDv2000</strain>
    </source>
</reference>
<evidence type="ECO:0000259" key="2">
    <source>
        <dbReference type="Pfam" id="PF23558"/>
    </source>
</evidence>
<feature type="domain" description="Prolyl 4-hydroxylase N-terminal" evidence="1">
    <location>
        <begin position="27"/>
        <end position="92"/>
    </location>
</feature>
<dbReference type="GO" id="GO:0005783">
    <property type="term" value="C:endoplasmic reticulum"/>
    <property type="evidence" value="ECO:0007669"/>
    <property type="project" value="InterPro"/>
</dbReference>
<dbReference type="STRING" id="29172.A0A0D8XUM6"/>
<gene>
    <name evidence="3" type="ORF">DICVIV_05617</name>
</gene>
<proteinExistence type="predicted"/>
<dbReference type="InterPro" id="IPR011990">
    <property type="entry name" value="TPR-like_helical_dom_sf"/>
</dbReference>
<reference evidence="4" key="2">
    <citation type="journal article" date="2016" name="Sci. Rep.">
        <title>Dictyocaulus viviparus genome, variome and transcriptome elucidate lungworm biology and support future intervention.</title>
        <authorList>
            <person name="McNulty S.N."/>
            <person name="Strube C."/>
            <person name="Rosa B.A."/>
            <person name="Martin J.C."/>
            <person name="Tyagi R."/>
            <person name="Choi Y.J."/>
            <person name="Wang Q."/>
            <person name="Hallsworth Pepin K."/>
            <person name="Zhang X."/>
            <person name="Ozersky P."/>
            <person name="Wilson R.K."/>
            <person name="Sternberg P.W."/>
            <person name="Gasser R.B."/>
            <person name="Mitreva M."/>
        </authorList>
    </citation>
    <scope>NUCLEOTIDE SEQUENCE [LARGE SCALE GENOMIC DNA]</scope>
    <source>
        <strain evidence="4">HannoverDv2000</strain>
    </source>
</reference>
<protein>
    <submittedName>
        <fullName evidence="3">Tetratricopeptide repeat protein</fullName>
    </submittedName>
</protein>
<dbReference type="SUPFAM" id="SSF48452">
    <property type="entry name" value="TPR-like"/>
    <property type="match status" value="1"/>
</dbReference>
<evidence type="ECO:0000259" key="1">
    <source>
        <dbReference type="Pfam" id="PF08336"/>
    </source>
</evidence>
<dbReference type="Pfam" id="PF23558">
    <property type="entry name" value="TPR_P4H"/>
    <property type="match status" value="1"/>
</dbReference>
<keyword evidence="4" id="KW-1185">Reference proteome</keyword>
<evidence type="ECO:0000313" key="4">
    <source>
        <dbReference type="Proteomes" id="UP000053766"/>
    </source>
</evidence>
<dbReference type="InterPro" id="IPR013547">
    <property type="entry name" value="P4H_N"/>
</dbReference>
<organism evidence="3 4">
    <name type="scientific">Dictyocaulus viviparus</name>
    <name type="common">Bovine lungworm</name>
    <dbReference type="NCBI Taxonomy" id="29172"/>
    <lineage>
        <taxon>Eukaryota</taxon>
        <taxon>Metazoa</taxon>
        <taxon>Ecdysozoa</taxon>
        <taxon>Nematoda</taxon>
        <taxon>Chromadorea</taxon>
        <taxon>Rhabditida</taxon>
        <taxon>Rhabditina</taxon>
        <taxon>Rhabditomorpha</taxon>
        <taxon>Strongyloidea</taxon>
        <taxon>Metastrongylidae</taxon>
        <taxon>Dictyocaulus</taxon>
    </lineage>
</organism>
<dbReference type="GO" id="GO:0004656">
    <property type="term" value="F:procollagen-proline 4-dioxygenase activity"/>
    <property type="evidence" value="ECO:0007669"/>
    <property type="project" value="InterPro"/>
</dbReference>
<dbReference type="Proteomes" id="UP000053766">
    <property type="component" value="Unassembled WGS sequence"/>
</dbReference>
<dbReference type="Gene3D" id="1.25.40.10">
    <property type="entry name" value="Tetratricopeptide repeat domain"/>
    <property type="match status" value="1"/>
</dbReference>
<feature type="domain" description="Prolyl 4-hydroxylase peptide-substrate-binding" evidence="2">
    <location>
        <begin position="101"/>
        <end position="181"/>
    </location>
</feature>
<dbReference type="FunFam" id="1.25.40.10:FF:000006">
    <property type="entry name" value="Prolyl 4-hydroxylase subunit alpha 2"/>
    <property type="match status" value="1"/>
</dbReference>
<dbReference type="OrthoDB" id="5850448at2759"/>
<name>A0A0D8XUM6_DICVI</name>
<dbReference type="EMBL" id="KN716272">
    <property type="protein sequence ID" value="KJH48308.1"/>
    <property type="molecule type" value="Genomic_DNA"/>
</dbReference>
<evidence type="ECO:0000313" key="3">
    <source>
        <dbReference type="EMBL" id="KJH48308.1"/>
    </source>
</evidence>
<dbReference type="AlphaFoldDB" id="A0A0D8XUM6"/>
<dbReference type="Pfam" id="PF08336">
    <property type="entry name" value="P4Ha_N"/>
    <property type="match status" value="1"/>
</dbReference>
<dbReference type="InterPro" id="IPR059068">
    <property type="entry name" value="TPR_P4H"/>
</dbReference>
<sequence>MGIESLGEMLLRGRTLLRFVISSRNMDVMLVENIMRTNRADGFIRNITDNRVKSQIKFPQEEDLSGAAIAILRLQDVYRLDTTDLSNGIIMGDKVAHKLSAHDSFEVGRAAYNQRDYYHTLTWMQAALNKLENEDPKTVAETEILEYLAYALYQQGNVRRALALTKRLAAIAPNHPRARGKYFLKFPTTRLIF</sequence>